<keyword evidence="2" id="KW-1185">Reference proteome</keyword>
<proteinExistence type="predicted"/>
<dbReference type="CDD" id="cd10912">
    <property type="entry name" value="PIN_YacP-like"/>
    <property type="match status" value="1"/>
</dbReference>
<sequence>MSPISPTTILLVDGYNIIGLWSDLQQIRDNYGLEPARRALTERLIGYSTFHGFDARVIFDSQYRNSRSHRETITPHLCLVYTDFGQTADTHIEKACAAIKREAARPKRRTIVATSDRAQQLVVVGYGAEWMSARQLASEVETSNRRVRRRQQNAPARSSRRLLSNALDPASRQRLAQWQQRL</sequence>
<organism evidence="1 2">
    <name type="scientific">Zarconia navalis LEGE 11467</name>
    <dbReference type="NCBI Taxonomy" id="1828826"/>
    <lineage>
        <taxon>Bacteria</taxon>
        <taxon>Bacillati</taxon>
        <taxon>Cyanobacteriota</taxon>
        <taxon>Cyanophyceae</taxon>
        <taxon>Oscillatoriophycideae</taxon>
        <taxon>Oscillatoriales</taxon>
        <taxon>Oscillatoriales incertae sedis</taxon>
        <taxon>Zarconia</taxon>
        <taxon>Zarconia navalis</taxon>
    </lineage>
</organism>
<protein>
    <submittedName>
        <fullName evidence="1">NYN domain-containing protein</fullName>
    </submittedName>
</protein>
<dbReference type="AlphaFoldDB" id="A0A928VW71"/>
<dbReference type="InterPro" id="IPR010298">
    <property type="entry name" value="YacP-like"/>
</dbReference>
<accession>A0A928VW71</accession>
<dbReference type="RefSeq" id="WP_264320660.1">
    <property type="nucleotide sequence ID" value="NZ_JADEXN010000082.1"/>
</dbReference>
<gene>
    <name evidence="1" type="ORF">IQ235_06375</name>
</gene>
<dbReference type="EMBL" id="JADEXN010000082">
    <property type="protein sequence ID" value="MBE9040413.1"/>
    <property type="molecule type" value="Genomic_DNA"/>
</dbReference>
<dbReference type="Pfam" id="PF05991">
    <property type="entry name" value="NYN_YacP"/>
    <property type="match status" value="1"/>
</dbReference>
<evidence type="ECO:0000313" key="2">
    <source>
        <dbReference type="Proteomes" id="UP000621799"/>
    </source>
</evidence>
<dbReference type="PANTHER" id="PTHR34547:SF1">
    <property type="entry name" value="YACP-LIKE NYN DOMAIN PROTEIN"/>
    <property type="match status" value="1"/>
</dbReference>
<comment type="caution">
    <text evidence="1">The sequence shown here is derived from an EMBL/GenBank/DDBJ whole genome shotgun (WGS) entry which is preliminary data.</text>
</comment>
<dbReference type="PANTHER" id="PTHR34547">
    <property type="entry name" value="YACP-LIKE NYN DOMAIN PROTEIN"/>
    <property type="match status" value="1"/>
</dbReference>
<evidence type="ECO:0000313" key="1">
    <source>
        <dbReference type="EMBL" id="MBE9040413.1"/>
    </source>
</evidence>
<name>A0A928VW71_9CYAN</name>
<dbReference type="Proteomes" id="UP000621799">
    <property type="component" value="Unassembled WGS sequence"/>
</dbReference>
<reference evidence="1" key="1">
    <citation type="submission" date="2020-10" db="EMBL/GenBank/DDBJ databases">
        <authorList>
            <person name="Castelo-Branco R."/>
            <person name="Eusebio N."/>
            <person name="Adriana R."/>
            <person name="Vieira A."/>
            <person name="Brugerolle De Fraissinette N."/>
            <person name="Rezende De Castro R."/>
            <person name="Schneider M.P."/>
            <person name="Vasconcelos V."/>
            <person name="Leao P.N."/>
        </authorList>
    </citation>
    <scope>NUCLEOTIDE SEQUENCE</scope>
    <source>
        <strain evidence="1">LEGE 11467</strain>
    </source>
</reference>